<keyword evidence="2" id="KW-1185">Reference proteome</keyword>
<dbReference type="Proteomes" id="UP000538566">
    <property type="component" value="Unassembled WGS sequence"/>
</dbReference>
<dbReference type="AlphaFoldDB" id="A0A7W7EVS5"/>
<protein>
    <submittedName>
        <fullName evidence="1">Uncharacterized protein</fullName>
    </submittedName>
</protein>
<accession>A0A7W7EVS5</accession>
<name>A0A7W7EVS5_9SPHN</name>
<reference evidence="1 2" key="1">
    <citation type="submission" date="2020-08" db="EMBL/GenBank/DDBJ databases">
        <title>Genomic Encyclopedia of Type Strains, Phase IV (KMG-IV): sequencing the most valuable type-strain genomes for metagenomic binning, comparative biology and taxonomic classification.</title>
        <authorList>
            <person name="Goeker M."/>
        </authorList>
    </citation>
    <scope>NUCLEOTIDE SEQUENCE [LARGE SCALE GENOMIC DNA]</scope>
    <source>
        <strain evidence="1 2">DSM 17507</strain>
    </source>
</reference>
<sequence>MKVWINPELTTERLNLLNDFQDVVIEEFGGGNILPGLVGVIPDGFYTDADMDRLLTLIQILEVLIDLCGDRSRAFLWLTGNDCFRAIVGNDPYFCLEDGDESAAFVMLGWLQIMQRFRPADLIAQMFRASTE</sequence>
<dbReference type="RefSeq" id="WP_144907933.1">
    <property type="nucleotide sequence ID" value="NZ_JACHOA010000012.1"/>
</dbReference>
<organism evidence="1 2">
    <name type="scientific">Novosphingobium taihuense</name>
    <dbReference type="NCBI Taxonomy" id="260085"/>
    <lineage>
        <taxon>Bacteria</taxon>
        <taxon>Pseudomonadati</taxon>
        <taxon>Pseudomonadota</taxon>
        <taxon>Alphaproteobacteria</taxon>
        <taxon>Sphingomonadales</taxon>
        <taxon>Sphingomonadaceae</taxon>
        <taxon>Novosphingobium</taxon>
    </lineage>
</organism>
<comment type="caution">
    <text evidence="1">The sequence shown here is derived from an EMBL/GenBank/DDBJ whole genome shotgun (WGS) entry which is preliminary data.</text>
</comment>
<proteinExistence type="predicted"/>
<gene>
    <name evidence="1" type="ORF">GGR37_004087</name>
</gene>
<evidence type="ECO:0000313" key="2">
    <source>
        <dbReference type="Proteomes" id="UP000538566"/>
    </source>
</evidence>
<evidence type="ECO:0000313" key="1">
    <source>
        <dbReference type="EMBL" id="MBB4615783.1"/>
    </source>
</evidence>
<dbReference type="EMBL" id="JACHOA010000012">
    <property type="protein sequence ID" value="MBB4615783.1"/>
    <property type="molecule type" value="Genomic_DNA"/>
</dbReference>